<comment type="caution">
    <text evidence="1">The sequence shown here is derived from an EMBL/GenBank/DDBJ whole genome shotgun (WGS) entry which is preliminary data.</text>
</comment>
<dbReference type="EMBL" id="PFAZ01000001">
    <property type="protein sequence ID" value="PIR89278.1"/>
    <property type="molecule type" value="Genomic_DNA"/>
</dbReference>
<accession>A0A2H0US76</accession>
<sequence length="78" mass="9084">MQGTEAEIRELFLSGLEDILKPSAFLSIQESRKILEDFQREEKIPATKTMRSCLLRCCEEFESAESYDDLTAKFFIKE</sequence>
<proteinExistence type="predicted"/>
<dbReference type="AlphaFoldDB" id="A0A2H0US76"/>
<evidence type="ECO:0000313" key="1">
    <source>
        <dbReference type="EMBL" id="PIR89278.1"/>
    </source>
</evidence>
<name>A0A2H0US76_9BACT</name>
<reference evidence="2" key="1">
    <citation type="submission" date="2017-09" db="EMBL/GenBank/DDBJ databases">
        <title>Depth-based differentiation of microbial function through sediment-hosted aquifers and enrichment of novel symbionts in the deep terrestrial subsurface.</title>
        <authorList>
            <person name="Probst A.J."/>
            <person name="Ladd B."/>
            <person name="Jarett J.K."/>
            <person name="Geller-Mcgrath D.E."/>
            <person name="Sieber C.M.K."/>
            <person name="Emerson J.B."/>
            <person name="Anantharaman K."/>
            <person name="Thomas B.C."/>
            <person name="Malmstrom R."/>
            <person name="Stieglmeier M."/>
            <person name="Klingl A."/>
            <person name="Woyke T."/>
            <person name="Ryan C.M."/>
            <person name="Banfield J.F."/>
        </authorList>
    </citation>
    <scope>NUCLEOTIDE SEQUENCE [LARGE SCALE GENOMIC DNA]</scope>
</reference>
<protein>
    <submittedName>
        <fullName evidence="1">Uncharacterized protein</fullName>
    </submittedName>
</protein>
<dbReference type="Proteomes" id="UP000231157">
    <property type="component" value="Unassembled WGS sequence"/>
</dbReference>
<evidence type="ECO:0000313" key="2">
    <source>
        <dbReference type="Proteomes" id="UP000231157"/>
    </source>
</evidence>
<organism evidence="1 2">
    <name type="scientific">Candidatus Harrisonbacteria bacterium CG10_big_fil_rev_8_21_14_0_10_40_38</name>
    <dbReference type="NCBI Taxonomy" id="1974583"/>
    <lineage>
        <taxon>Bacteria</taxon>
        <taxon>Candidatus Harrisoniibacteriota</taxon>
    </lineage>
</organism>
<gene>
    <name evidence="1" type="ORF">COU07_00040</name>
</gene>